<proteinExistence type="predicted"/>
<dbReference type="PANTHER" id="PTHR15503">
    <property type="entry name" value="LDOC1 RELATED"/>
    <property type="match status" value="1"/>
</dbReference>
<dbReference type="Pfam" id="PF08284">
    <property type="entry name" value="RVP_2"/>
    <property type="match status" value="1"/>
</dbReference>
<evidence type="ECO:0008006" key="3">
    <source>
        <dbReference type="Google" id="ProtNLM"/>
    </source>
</evidence>
<dbReference type="InterPro" id="IPR043502">
    <property type="entry name" value="DNA/RNA_pol_sf"/>
</dbReference>
<protein>
    <recommendedName>
        <fullName evidence="3">RNA-directed DNA polymerase homolog</fullName>
    </recommendedName>
</protein>
<evidence type="ECO:0000313" key="1">
    <source>
        <dbReference type="Proteomes" id="UP001652660"/>
    </source>
</evidence>
<accession>A0ABM4U1M9</accession>
<dbReference type="Gene3D" id="2.40.70.10">
    <property type="entry name" value="Acid Proteases"/>
    <property type="match status" value="1"/>
</dbReference>
<dbReference type="InterPro" id="IPR032567">
    <property type="entry name" value="RTL1-rel"/>
</dbReference>
<organism evidence="1 2">
    <name type="scientific">Coffea arabica</name>
    <name type="common">Arabian coffee</name>
    <dbReference type="NCBI Taxonomy" id="13443"/>
    <lineage>
        <taxon>Eukaryota</taxon>
        <taxon>Viridiplantae</taxon>
        <taxon>Streptophyta</taxon>
        <taxon>Embryophyta</taxon>
        <taxon>Tracheophyta</taxon>
        <taxon>Spermatophyta</taxon>
        <taxon>Magnoliopsida</taxon>
        <taxon>eudicotyledons</taxon>
        <taxon>Gunneridae</taxon>
        <taxon>Pentapetalae</taxon>
        <taxon>asterids</taxon>
        <taxon>lamiids</taxon>
        <taxon>Gentianales</taxon>
        <taxon>Rubiaceae</taxon>
        <taxon>Ixoroideae</taxon>
        <taxon>Gardenieae complex</taxon>
        <taxon>Bertiereae - Coffeeae clade</taxon>
        <taxon>Coffeeae</taxon>
        <taxon>Coffea</taxon>
    </lineage>
</organism>
<dbReference type="InterPro" id="IPR021109">
    <property type="entry name" value="Peptidase_aspartic_dom_sf"/>
</dbReference>
<keyword evidence="1" id="KW-1185">Reference proteome</keyword>
<sequence length="204" mass="23957">MGNETTVTSNAICPNMHWKINQHSFRFDLKVMELEGWDIILGVNWMTHFSPIIFDFQQLRISQHSEGNKIHLHGQAEDYDMDLIKGKDLRTFIEYKRQMCLALNCKNEIEEETAAIPQEVIKLLQDYDDVFQTPSSLPPNRSIDHEIHLKNEAQSFKLKPYRYVHCHKEEIEKQVEKMLQKGIVKYSNSPFASPVLLVKKKERT</sequence>
<dbReference type="Gene3D" id="3.10.10.10">
    <property type="entry name" value="HIV Type 1 Reverse Transcriptase, subunit A, domain 1"/>
    <property type="match status" value="1"/>
</dbReference>
<evidence type="ECO:0000313" key="2">
    <source>
        <dbReference type="RefSeq" id="XP_071901188.1"/>
    </source>
</evidence>
<reference evidence="2" key="1">
    <citation type="submission" date="2025-08" db="UniProtKB">
        <authorList>
            <consortium name="RefSeq"/>
        </authorList>
    </citation>
    <scope>IDENTIFICATION</scope>
    <source>
        <tissue evidence="2">Leaves</tissue>
    </source>
</reference>
<dbReference type="RefSeq" id="XP_071901188.1">
    <property type="nucleotide sequence ID" value="XM_072045087.1"/>
</dbReference>
<dbReference type="Proteomes" id="UP001652660">
    <property type="component" value="Chromosome 4c"/>
</dbReference>
<name>A0ABM4U1M9_COFAR</name>
<dbReference type="SUPFAM" id="SSF56672">
    <property type="entry name" value="DNA/RNA polymerases"/>
    <property type="match status" value="1"/>
</dbReference>
<dbReference type="GeneID" id="140005019"/>
<gene>
    <name evidence="2" type="primary">LOC140005019</name>
</gene>
<dbReference type="PANTHER" id="PTHR15503:SF40">
    <property type="match status" value="1"/>
</dbReference>